<dbReference type="InterPro" id="IPR011990">
    <property type="entry name" value="TPR-like_helical_dom_sf"/>
</dbReference>
<dbReference type="InterPro" id="IPR035994">
    <property type="entry name" value="Nucleoside_phosphorylase_sf"/>
</dbReference>
<sequence length="843" mass="96801">MKSGGDRDQIAAQHNLIAFEMEGAGAWDEVPCIVVKGICDYADSHKNKVWQDFAAATAAAVAKAILRRYAAHDGDPSSTQKTGKAREPYYYIPFAKNVRFIGRATVLNALEDVFFGQEQTQRMALVGLGGIGKTQIALCFAYQVKEKRPEYSIFWLPVLSDEGAERAYAEIAKKLGLQKRSEDDDVKGLVCQHLSSAEAGKWLLIVDNADDQELFLGSVDKPGLEEYLPQSENGMILLTTRSRQVAGEFAQYDVIDVEQMDKKEAMNLLRTSLAQKQLLQDEAVTIELLTYLAFLPLAITQAAAYLNQTRAPPRTYLSLLQNAENDTRVLEREFRDNTRYRGSQNAIGTTWIVSFRQIQKSDQLAVKLLSFMSCIEPKAIPQSILPDDAELYDLESAVGTLCSYSFLVRRGQSNVFDMHSLVHVAMRGWLKKQKLERQVTYDATCHLAARFPPSNDADHDVRREYLPHAMRLLSRNSQNNIDETYRLFEKVGDSFETDRRFKEAVKCFEEVCWWKQGLLSEKDHDRLASEHMLASAYLNDRRIEDAIKILEHVVEVQKETLDKKDHSRLASEHELARAYLNDRRIEDAIKIFEHVVEVRKEILDKKDHDRLASEHMLASAYLNDRRIKDAIKIFEHVVEVRKETLDKKDHSRLASEHELARAYLNDRQIKDAIKIFEYVVEVRKETLDKKDHSRLASEHELARAYLNNRQIKDAIKIFEHVVEVRKETLDKKDYSRLASEHELARAYLNDRQIKDAIKIFEYVVEVRQETLDKKDHSRLASEHALASAYLNDQRIKDAIKILEHVVAIEAEILAENDSSRQLSVNLLQDCFKRLRVAYDDNNV</sequence>
<dbReference type="Pfam" id="PF13374">
    <property type="entry name" value="TPR_10"/>
    <property type="match status" value="2"/>
</dbReference>
<dbReference type="PANTHER" id="PTHR46082">
    <property type="entry name" value="ATP/GTP-BINDING PROTEIN-RELATED"/>
    <property type="match status" value="1"/>
</dbReference>
<gene>
    <name evidence="2" type="ORF">F53441_8892</name>
</gene>
<evidence type="ECO:0000259" key="1">
    <source>
        <dbReference type="Pfam" id="PF00931"/>
    </source>
</evidence>
<dbReference type="SUPFAM" id="SSF52540">
    <property type="entry name" value="P-loop containing nucleoside triphosphate hydrolases"/>
    <property type="match status" value="1"/>
</dbReference>
<evidence type="ECO:0000313" key="3">
    <source>
        <dbReference type="Proteomes" id="UP000605986"/>
    </source>
</evidence>
<comment type="caution">
    <text evidence="2">The sequence shown here is derived from an EMBL/GenBank/DDBJ whole genome shotgun (WGS) entry which is preliminary data.</text>
</comment>
<dbReference type="SUPFAM" id="SSF53167">
    <property type="entry name" value="Purine and uridine phosphorylases"/>
    <property type="match status" value="1"/>
</dbReference>
<evidence type="ECO:0000313" key="2">
    <source>
        <dbReference type="EMBL" id="KAF4447597.1"/>
    </source>
</evidence>
<name>A0A8H4KBW9_9HYPO</name>
<dbReference type="SMART" id="SM00028">
    <property type="entry name" value="TPR"/>
    <property type="match status" value="7"/>
</dbReference>
<feature type="domain" description="NB-ARC" evidence="1">
    <location>
        <begin position="107"/>
        <end position="277"/>
    </location>
</feature>
<dbReference type="OrthoDB" id="1658288at2759"/>
<dbReference type="Pfam" id="PF00931">
    <property type="entry name" value="NB-ARC"/>
    <property type="match status" value="1"/>
</dbReference>
<accession>A0A8H4KBW9</accession>
<dbReference type="InterPro" id="IPR027417">
    <property type="entry name" value="P-loop_NTPase"/>
</dbReference>
<dbReference type="AlphaFoldDB" id="A0A8H4KBW9"/>
<dbReference type="GO" id="GO:0043531">
    <property type="term" value="F:ADP binding"/>
    <property type="evidence" value="ECO:0007669"/>
    <property type="project" value="InterPro"/>
</dbReference>
<reference evidence="2" key="1">
    <citation type="submission" date="2020-01" db="EMBL/GenBank/DDBJ databases">
        <title>Identification and distribution of gene clusters putatively required for synthesis of sphingolipid metabolism inhibitors in phylogenetically diverse species of the filamentous fungus Fusarium.</title>
        <authorList>
            <person name="Kim H.-S."/>
            <person name="Busman M."/>
            <person name="Brown D.W."/>
            <person name="Divon H."/>
            <person name="Uhlig S."/>
            <person name="Proctor R.H."/>
        </authorList>
    </citation>
    <scope>NUCLEOTIDE SEQUENCE</scope>
    <source>
        <strain evidence="2">NRRL 53441</strain>
    </source>
</reference>
<dbReference type="PANTHER" id="PTHR46082:SF6">
    <property type="entry name" value="AAA+ ATPASE DOMAIN-CONTAINING PROTEIN-RELATED"/>
    <property type="match status" value="1"/>
</dbReference>
<keyword evidence="3" id="KW-1185">Reference proteome</keyword>
<dbReference type="InterPro" id="IPR002182">
    <property type="entry name" value="NB-ARC"/>
</dbReference>
<dbReference type="InterPro" id="IPR053137">
    <property type="entry name" value="NLR-like"/>
</dbReference>
<dbReference type="GO" id="GO:0009116">
    <property type="term" value="P:nucleoside metabolic process"/>
    <property type="evidence" value="ECO:0007669"/>
    <property type="project" value="InterPro"/>
</dbReference>
<dbReference type="InterPro" id="IPR019734">
    <property type="entry name" value="TPR_rpt"/>
</dbReference>
<protein>
    <submittedName>
        <fullName evidence="2">Kinesin light chain</fullName>
    </submittedName>
</protein>
<dbReference type="Pfam" id="PF13424">
    <property type="entry name" value="TPR_12"/>
    <property type="match status" value="1"/>
</dbReference>
<proteinExistence type="predicted"/>
<dbReference type="Proteomes" id="UP000605986">
    <property type="component" value="Unassembled WGS sequence"/>
</dbReference>
<organism evidence="2 3">
    <name type="scientific">Fusarium austroafricanum</name>
    <dbReference type="NCBI Taxonomy" id="2364996"/>
    <lineage>
        <taxon>Eukaryota</taxon>
        <taxon>Fungi</taxon>
        <taxon>Dikarya</taxon>
        <taxon>Ascomycota</taxon>
        <taxon>Pezizomycotina</taxon>
        <taxon>Sordariomycetes</taxon>
        <taxon>Hypocreomycetidae</taxon>
        <taxon>Hypocreales</taxon>
        <taxon>Nectriaceae</taxon>
        <taxon>Fusarium</taxon>
        <taxon>Fusarium concolor species complex</taxon>
    </lineage>
</organism>
<dbReference type="SUPFAM" id="SSF48452">
    <property type="entry name" value="TPR-like"/>
    <property type="match status" value="3"/>
</dbReference>
<dbReference type="GO" id="GO:0003824">
    <property type="term" value="F:catalytic activity"/>
    <property type="evidence" value="ECO:0007669"/>
    <property type="project" value="InterPro"/>
</dbReference>
<dbReference type="Gene3D" id="3.40.50.300">
    <property type="entry name" value="P-loop containing nucleotide triphosphate hydrolases"/>
    <property type="match status" value="1"/>
</dbReference>
<dbReference type="EMBL" id="JAADJG010000389">
    <property type="protein sequence ID" value="KAF4447597.1"/>
    <property type="molecule type" value="Genomic_DNA"/>
</dbReference>
<dbReference type="Gene3D" id="1.25.40.10">
    <property type="entry name" value="Tetratricopeptide repeat domain"/>
    <property type="match status" value="2"/>
</dbReference>
<dbReference type="Gene3D" id="3.40.50.1580">
    <property type="entry name" value="Nucleoside phosphorylase domain"/>
    <property type="match status" value="1"/>
</dbReference>